<proteinExistence type="predicted"/>
<dbReference type="AlphaFoldDB" id="A0A1W1YPY4"/>
<name>A0A1W1YPY4_9FIRM</name>
<dbReference type="RefSeq" id="WP_084233232.1">
    <property type="nucleotide sequence ID" value="NZ_FWXW01000001.1"/>
</dbReference>
<gene>
    <name evidence="1" type="ORF">SAMN02745168_0605</name>
</gene>
<protein>
    <submittedName>
        <fullName evidence="1">Uncharacterized protein</fullName>
    </submittedName>
</protein>
<sequence>MLKEAIEKIVSLAETQTYSIDGQVYSDKTLVRIPPHVDAPKSIDVTTLESIVRLIKAEILKVNQVPIFVRVTDYNSVCVFTTYRGDFARDYLYKAVSDTPAMRTGWKDYETAMISLRSQFVATQDLEYVLELLSTITDENSVKTEDNGLTQTVQARKGISLAMKTQIRPLVKLRPFRTFLEVEQPESEFLLRLQEGGQVGLFEADGGMWQLAAKRSIKSYFEDELKDLIEAGSVVVTV</sequence>
<dbReference type="OrthoDB" id="5432268at2"/>
<dbReference type="STRING" id="1122930.SAMN02745168_0605"/>
<reference evidence="1 2" key="1">
    <citation type="submission" date="2017-04" db="EMBL/GenBank/DDBJ databases">
        <authorList>
            <person name="Afonso C.L."/>
            <person name="Miller P.J."/>
            <person name="Scott M.A."/>
            <person name="Spackman E."/>
            <person name="Goraichik I."/>
            <person name="Dimitrov K.M."/>
            <person name="Suarez D.L."/>
            <person name="Swayne D.E."/>
        </authorList>
    </citation>
    <scope>NUCLEOTIDE SEQUENCE [LARGE SCALE GENOMIC DNA]</scope>
    <source>
        <strain evidence="1 2">DSM 12816</strain>
    </source>
</reference>
<dbReference type="Proteomes" id="UP000192790">
    <property type="component" value="Unassembled WGS sequence"/>
</dbReference>
<accession>A0A1W1YPY4</accession>
<keyword evidence="2" id="KW-1185">Reference proteome</keyword>
<dbReference type="EMBL" id="FWXW01000001">
    <property type="protein sequence ID" value="SMC38203.1"/>
    <property type="molecule type" value="Genomic_DNA"/>
</dbReference>
<organism evidence="1 2">
    <name type="scientific">Papillibacter cinnamivorans DSM 12816</name>
    <dbReference type="NCBI Taxonomy" id="1122930"/>
    <lineage>
        <taxon>Bacteria</taxon>
        <taxon>Bacillati</taxon>
        <taxon>Bacillota</taxon>
        <taxon>Clostridia</taxon>
        <taxon>Eubacteriales</taxon>
        <taxon>Oscillospiraceae</taxon>
        <taxon>Papillibacter</taxon>
    </lineage>
</organism>
<evidence type="ECO:0000313" key="1">
    <source>
        <dbReference type="EMBL" id="SMC38203.1"/>
    </source>
</evidence>
<evidence type="ECO:0000313" key="2">
    <source>
        <dbReference type="Proteomes" id="UP000192790"/>
    </source>
</evidence>